<gene>
    <name evidence="9" type="ORF">GCM10025791_41000</name>
</gene>
<dbReference type="InterPro" id="IPR039426">
    <property type="entry name" value="TonB-dep_rcpt-like"/>
</dbReference>
<evidence type="ECO:0000313" key="9">
    <source>
        <dbReference type="EMBL" id="GAA4956503.1"/>
    </source>
</evidence>
<comment type="subcellular location">
    <subcellularLocation>
        <location evidence="1 7">Cell outer membrane</location>
        <topology evidence="1 7">Multi-pass membrane protein</topology>
    </subcellularLocation>
</comment>
<keyword evidence="4 7" id="KW-0812">Transmembrane</keyword>
<comment type="similarity">
    <text evidence="7">Belongs to the TonB-dependent receptor family.</text>
</comment>
<proteinExistence type="inferred from homology"/>
<keyword evidence="10" id="KW-1185">Reference proteome</keyword>
<keyword evidence="2 7" id="KW-0813">Transport</keyword>
<dbReference type="Proteomes" id="UP001409585">
    <property type="component" value="Unassembled WGS sequence"/>
</dbReference>
<evidence type="ECO:0000313" key="10">
    <source>
        <dbReference type="Proteomes" id="UP001409585"/>
    </source>
</evidence>
<evidence type="ECO:0000256" key="5">
    <source>
        <dbReference type="ARBA" id="ARBA00023136"/>
    </source>
</evidence>
<dbReference type="AlphaFoldDB" id="A0AAV3U7E9"/>
<dbReference type="Gene3D" id="2.40.170.20">
    <property type="entry name" value="TonB-dependent receptor, beta-barrel domain"/>
    <property type="match status" value="1"/>
</dbReference>
<evidence type="ECO:0000259" key="8">
    <source>
        <dbReference type="Pfam" id="PF07715"/>
    </source>
</evidence>
<dbReference type="SUPFAM" id="SSF56935">
    <property type="entry name" value="Porins"/>
    <property type="match status" value="1"/>
</dbReference>
<evidence type="ECO:0000256" key="1">
    <source>
        <dbReference type="ARBA" id="ARBA00004571"/>
    </source>
</evidence>
<sequence length="977" mass="107486">MNKTIVKSIAYTPSLPLMLKQSGLAYGIRCALAGSLALGAHAVLAQSADEAESESMPIAAIEEVEVVGIRASMRSAIDRKKAAGTATDSIVAEDIGQFPDKNVSEALQRVTGVQIGREFGEGTSVSIRGVEPQLVNVEVNGQAAIGASDPFASAGRSVDFASMASELVKALDVIKGSEARLTEGGIGGTIQVVTRKPNDFDEHYFQLSAENQYNDLMEANSQKYNLTGVYKFTEKVGGLLNVTMADRQSTYHALRNTEWVRQADYDNSPDKTFEDPDYANITDVANCPDSTCEAQWYDFRARIPRTSIWERDEDRLSANGMLQFELSDSLSAHVGYTYNTRDFVQVDSNMQLEVASESNLDPNSFTVGANHNASSFVTEEATIVNRAVHNDWKLESGIFDAGFDFDAGNLNIQGSIGHSTQDQKIYQRESRVNANGVGNVLAEFSGDGSPVYDLDTGLNSADPSQTFTMNEPESYWFYSRIYDKPIETKDELTTAKLDLTYNFDDGFITKLRTGFRISKEDIGYSRSDRRITRIIGNDYGGDTWTLEENAALISRNSYMLDNFLGSYDAGVPVIDGWLGFNAAGFYNDFLATHAGNISADELAIPEVSYYDVERNIQALYLQLDFATEVAGLPVWGNVGARYVRTEADTSGNALVEVQVDVDPSDPSLGNVLDPNHPMAYNDERTLSNDYSDFLPSLNVNLGIIPDQLILYAGAAKVMAHPKGKDLNIAATCLIRLDTESLNLGYTNTCSAGNPRLDPYRAKQLDLAINWYATEDTFLSAALFKKELDTWVLERDEQFGVNYFNDGTLYDVTQVVNGSGATTEGYELTASTFFSSLPGILQNTGVSANFTHLEGEDTGLFNQLTNEELPLPSQSEDSYNITLFYETDMLSVKLAYNYRDAYLHIPADRGGNPVYVDDAGFLDAKVVFRPQGALENFKFYVDARNLTEEGNVYLNGPGRLSENRYSGRELTAGFTYSM</sequence>
<name>A0AAV3U7E9_9ALTE</name>
<keyword evidence="5 7" id="KW-0472">Membrane</keyword>
<comment type="caution">
    <text evidence="9">The sequence shown here is derived from an EMBL/GenBank/DDBJ whole genome shotgun (WGS) entry which is preliminary data.</text>
</comment>
<dbReference type="RefSeq" id="WP_345426779.1">
    <property type="nucleotide sequence ID" value="NZ_AP031496.1"/>
</dbReference>
<dbReference type="InterPro" id="IPR036942">
    <property type="entry name" value="Beta-barrel_TonB_sf"/>
</dbReference>
<evidence type="ECO:0000256" key="7">
    <source>
        <dbReference type="PROSITE-ProRule" id="PRU01360"/>
    </source>
</evidence>
<reference evidence="10" key="1">
    <citation type="journal article" date="2019" name="Int. J. Syst. Evol. Microbiol.">
        <title>The Global Catalogue of Microorganisms (GCM) 10K type strain sequencing project: providing services to taxonomists for standard genome sequencing and annotation.</title>
        <authorList>
            <consortium name="The Broad Institute Genomics Platform"/>
            <consortium name="The Broad Institute Genome Sequencing Center for Infectious Disease"/>
            <person name="Wu L."/>
            <person name="Ma J."/>
        </authorList>
    </citation>
    <scope>NUCLEOTIDE SEQUENCE [LARGE SCALE GENOMIC DNA]</scope>
    <source>
        <strain evidence="10">JCM 19134</strain>
    </source>
</reference>
<dbReference type="InterPro" id="IPR010104">
    <property type="entry name" value="TonB_rcpt_bac"/>
</dbReference>
<evidence type="ECO:0000256" key="3">
    <source>
        <dbReference type="ARBA" id="ARBA00022452"/>
    </source>
</evidence>
<evidence type="ECO:0000256" key="4">
    <source>
        <dbReference type="ARBA" id="ARBA00022692"/>
    </source>
</evidence>
<dbReference type="Gene3D" id="2.170.130.10">
    <property type="entry name" value="TonB-dependent receptor, plug domain"/>
    <property type="match status" value="1"/>
</dbReference>
<accession>A0AAV3U7E9</accession>
<evidence type="ECO:0000256" key="2">
    <source>
        <dbReference type="ARBA" id="ARBA00022448"/>
    </source>
</evidence>
<organism evidence="9 10">
    <name type="scientific">Halioxenophilus aromaticivorans</name>
    <dbReference type="NCBI Taxonomy" id="1306992"/>
    <lineage>
        <taxon>Bacteria</taxon>
        <taxon>Pseudomonadati</taxon>
        <taxon>Pseudomonadota</taxon>
        <taxon>Gammaproteobacteria</taxon>
        <taxon>Alteromonadales</taxon>
        <taxon>Alteromonadaceae</taxon>
        <taxon>Halioxenophilus</taxon>
    </lineage>
</organism>
<dbReference type="NCBIfam" id="TIGR01782">
    <property type="entry name" value="TonB-Xanth-Caul"/>
    <property type="match status" value="1"/>
</dbReference>
<keyword evidence="6 7" id="KW-0998">Cell outer membrane</keyword>
<protein>
    <submittedName>
        <fullName evidence="9">TonB-dependent receptor</fullName>
    </submittedName>
</protein>
<keyword evidence="3 7" id="KW-1134">Transmembrane beta strand</keyword>
<dbReference type="PANTHER" id="PTHR40980:SF3">
    <property type="entry name" value="TONB-DEPENDENT RECEPTOR-LIKE BETA-BARREL DOMAIN-CONTAINING PROTEIN"/>
    <property type="match status" value="1"/>
</dbReference>
<evidence type="ECO:0000256" key="6">
    <source>
        <dbReference type="ARBA" id="ARBA00023237"/>
    </source>
</evidence>
<dbReference type="InterPro" id="IPR012910">
    <property type="entry name" value="Plug_dom"/>
</dbReference>
<keyword evidence="9" id="KW-0675">Receptor</keyword>
<dbReference type="Pfam" id="PF07715">
    <property type="entry name" value="Plug"/>
    <property type="match status" value="1"/>
</dbReference>
<dbReference type="PANTHER" id="PTHR40980">
    <property type="entry name" value="PLUG DOMAIN-CONTAINING PROTEIN"/>
    <property type="match status" value="1"/>
</dbReference>
<feature type="domain" description="TonB-dependent receptor plug" evidence="8">
    <location>
        <begin position="81"/>
        <end position="189"/>
    </location>
</feature>
<dbReference type="EMBL" id="BAABLX010000073">
    <property type="protein sequence ID" value="GAA4956503.1"/>
    <property type="molecule type" value="Genomic_DNA"/>
</dbReference>
<dbReference type="InterPro" id="IPR037066">
    <property type="entry name" value="Plug_dom_sf"/>
</dbReference>
<dbReference type="PROSITE" id="PS52016">
    <property type="entry name" value="TONB_DEPENDENT_REC_3"/>
    <property type="match status" value="1"/>
</dbReference>
<dbReference type="GO" id="GO:0009279">
    <property type="term" value="C:cell outer membrane"/>
    <property type="evidence" value="ECO:0007669"/>
    <property type="project" value="UniProtKB-SubCell"/>
</dbReference>